<keyword evidence="2" id="KW-0813">Transport</keyword>
<dbReference type="PRINTS" id="PR00605">
    <property type="entry name" value="CYTCHROMECIC"/>
</dbReference>
<evidence type="ECO:0000313" key="11">
    <source>
        <dbReference type="EMBL" id="MDB6178253.1"/>
    </source>
</evidence>
<dbReference type="Proteomes" id="UP001165641">
    <property type="component" value="Unassembled WGS sequence"/>
</dbReference>
<evidence type="ECO:0000256" key="7">
    <source>
        <dbReference type="ARBA" id="ARBA00023004"/>
    </source>
</evidence>
<evidence type="ECO:0000256" key="1">
    <source>
        <dbReference type="ARBA" id="ARBA00001926"/>
    </source>
</evidence>
<comment type="caution">
    <text evidence="11">The sequence shown here is derived from an EMBL/GenBank/DDBJ whole genome shotgun (WGS) entry which is preliminary data.</text>
</comment>
<evidence type="ECO:0000256" key="2">
    <source>
        <dbReference type="ARBA" id="ARBA00022448"/>
    </source>
</evidence>
<reference evidence="11" key="1">
    <citation type="submission" date="2022-12" db="EMBL/GenBank/DDBJ databases">
        <title>Paracoccus onchidii sp. nov., isolated from a marine invertebrate from the South China Sea.</title>
        <authorList>
            <person name="Xu S."/>
            <person name="Liu Z."/>
            <person name="Xu Y."/>
        </authorList>
    </citation>
    <scope>NUCLEOTIDE SEQUENCE</scope>
    <source>
        <strain evidence="11">Z330</strain>
    </source>
</reference>
<keyword evidence="6" id="KW-0249">Electron transport</keyword>
<dbReference type="EMBL" id="JAQBIE010000014">
    <property type="protein sequence ID" value="MDB6178253.1"/>
    <property type="molecule type" value="Genomic_DNA"/>
</dbReference>
<keyword evidence="3 8" id="KW-0349">Heme</keyword>
<dbReference type="PROSITE" id="PS51007">
    <property type="entry name" value="CYTC"/>
    <property type="match status" value="1"/>
</dbReference>
<feature type="signal peptide" evidence="9">
    <location>
        <begin position="1"/>
        <end position="22"/>
    </location>
</feature>
<evidence type="ECO:0000256" key="4">
    <source>
        <dbReference type="ARBA" id="ARBA00022660"/>
    </source>
</evidence>
<keyword evidence="9" id="KW-0732">Signal</keyword>
<organism evidence="11 12">
    <name type="scientific">Paracoccus onchidii</name>
    <dbReference type="NCBI Taxonomy" id="3017813"/>
    <lineage>
        <taxon>Bacteria</taxon>
        <taxon>Pseudomonadati</taxon>
        <taxon>Pseudomonadota</taxon>
        <taxon>Alphaproteobacteria</taxon>
        <taxon>Rhodobacterales</taxon>
        <taxon>Paracoccaceae</taxon>
        <taxon>Paracoccus</taxon>
    </lineage>
</organism>
<evidence type="ECO:0000256" key="9">
    <source>
        <dbReference type="SAM" id="SignalP"/>
    </source>
</evidence>
<comment type="cofactor">
    <cofactor evidence="1">
        <name>heme c</name>
        <dbReference type="ChEBI" id="CHEBI:61717"/>
    </cofactor>
</comment>
<dbReference type="InterPro" id="IPR008168">
    <property type="entry name" value="Cyt_C_IC"/>
</dbReference>
<dbReference type="InterPro" id="IPR036909">
    <property type="entry name" value="Cyt_c-like_dom_sf"/>
</dbReference>
<evidence type="ECO:0000256" key="3">
    <source>
        <dbReference type="ARBA" id="ARBA00022617"/>
    </source>
</evidence>
<keyword evidence="12" id="KW-1185">Reference proteome</keyword>
<dbReference type="RefSeq" id="WP_271889375.1">
    <property type="nucleotide sequence ID" value="NZ_JAQBIE010000014.1"/>
</dbReference>
<accession>A0ABT4ZH02</accession>
<gene>
    <name evidence="11" type="ORF">PAF17_12180</name>
</gene>
<dbReference type="Pfam" id="PF13442">
    <property type="entry name" value="Cytochrome_CBB3"/>
    <property type="match status" value="1"/>
</dbReference>
<feature type="chain" id="PRO_5046980303" evidence="9">
    <location>
        <begin position="23"/>
        <end position="107"/>
    </location>
</feature>
<evidence type="ECO:0000313" key="12">
    <source>
        <dbReference type="Proteomes" id="UP001165641"/>
    </source>
</evidence>
<feature type="domain" description="Cytochrome c" evidence="10">
    <location>
        <begin position="24"/>
        <end position="104"/>
    </location>
</feature>
<keyword evidence="7 8" id="KW-0408">Iron</keyword>
<dbReference type="InterPro" id="IPR009056">
    <property type="entry name" value="Cyt_c-like_dom"/>
</dbReference>
<name>A0ABT4ZH02_9RHOB</name>
<evidence type="ECO:0000256" key="5">
    <source>
        <dbReference type="ARBA" id="ARBA00022723"/>
    </source>
</evidence>
<proteinExistence type="predicted"/>
<keyword evidence="5 8" id="KW-0479">Metal-binding</keyword>
<evidence type="ECO:0000256" key="6">
    <source>
        <dbReference type="ARBA" id="ARBA00022982"/>
    </source>
</evidence>
<keyword evidence="4" id="KW-0679">Respiratory chain</keyword>
<protein>
    <submittedName>
        <fullName evidence="11">Cytochrome c</fullName>
    </submittedName>
</protein>
<sequence length="107" mass="11115">MYQPRIIFAGAALLLSAMQLHAETDTEAGRALFNESAEPACALCHALADAGSEGEIGPNLDEFKPTAEQVRAAVTSGIGIMPAFNETLSSEQIETLAQYVSTAASGS</sequence>
<dbReference type="Gene3D" id="1.10.760.10">
    <property type="entry name" value="Cytochrome c-like domain"/>
    <property type="match status" value="1"/>
</dbReference>
<dbReference type="SUPFAM" id="SSF46626">
    <property type="entry name" value="Cytochrome c"/>
    <property type="match status" value="1"/>
</dbReference>
<evidence type="ECO:0000259" key="10">
    <source>
        <dbReference type="PROSITE" id="PS51007"/>
    </source>
</evidence>
<evidence type="ECO:0000256" key="8">
    <source>
        <dbReference type="PROSITE-ProRule" id="PRU00433"/>
    </source>
</evidence>